<dbReference type="EMBL" id="CP002514">
    <property type="protein sequence ID" value="AEP12452.1"/>
    <property type="molecule type" value="Genomic_DNA"/>
</dbReference>
<accession>G2LDJ2</accession>
<feature type="region of interest" description="Disordered" evidence="1">
    <location>
        <begin position="1"/>
        <end position="27"/>
    </location>
</feature>
<organism evidence="2 3">
    <name type="scientific">Chloracidobacterium thermophilum (strain B)</name>
    <dbReference type="NCBI Taxonomy" id="981222"/>
    <lineage>
        <taxon>Bacteria</taxon>
        <taxon>Pseudomonadati</taxon>
        <taxon>Acidobacteriota</taxon>
        <taxon>Terriglobia</taxon>
        <taxon>Terriglobales</taxon>
        <taxon>Acidobacteriaceae</taxon>
        <taxon>Chloracidobacterium</taxon>
    </lineage>
</organism>
<evidence type="ECO:0000256" key="1">
    <source>
        <dbReference type="SAM" id="MobiDB-lite"/>
    </source>
</evidence>
<dbReference type="AlphaFoldDB" id="G2LDJ2"/>
<dbReference type="HOGENOM" id="CLU_3197772_0_0_0"/>
<sequence>MVAFHRARALPAEDREDRTAPGREIAAGLEPQKDWLLQAVSGQWA</sequence>
<proteinExistence type="predicted"/>
<dbReference type="KEGG" id="ctm:Cabther_A1705"/>
<dbReference type="Proteomes" id="UP000006791">
    <property type="component" value="Chromosome 1"/>
</dbReference>
<keyword evidence="3" id="KW-1185">Reference proteome</keyword>
<name>G2LDJ2_CHLTF</name>
<protein>
    <submittedName>
        <fullName evidence="2">Uncharacterized protein</fullName>
    </submittedName>
</protein>
<feature type="compositionally biased region" description="Basic and acidic residues" evidence="1">
    <location>
        <begin position="11"/>
        <end position="21"/>
    </location>
</feature>
<reference evidence="2 3" key="1">
    <citation type="journal article" date="2012" name="Environ. Microbiol.">
        <title>Complete genome of Candidatus Chloracidobacterium thermophilum, a chlorophyll-based photoheterotroph belonging to the phylum Acidobacteria.</title>
        <authorList>
            <person name="Garcia Costas A.M."/>
            <person name="Liu Z."/>
            <person name="Tomsho L.P."/>
            <person name="Schuster S.C."/>
            <person name="Ward D.M."/>
            <person name="Bryant D.A."/>
        </authorList>
    </citation>
    <scope>NUCLEOTIDE SEQUENCE [LARGE SCALE GENOMIC DNA]</scope>
    <source>
        <strain evidence="2 3">B</strain>
    </source>
</reference>
<evidence type="ECO:0000313" key="3">
    <source>
        <dbReference type="Proteomes" id="UP000006791"/>
    </source>
</evidence>
<gene>
    <name evidence="2" type="ordered locus">Cabther_A1705</name>
</gene>
<evidence type="ECO:0000313" key="2">
    <source>
        <dbReference type="EMBL" id="AEP12452.1"/>
    </source>
</evidence>